<feature type="transmembrane region" description="Helical" evidence="8">
    <location>
        <begin position="63"/>
        <end position="84"/>
    </location>
</feature>
<dbReference type="EMBL" id="OZ023706">
    <property type="protein sequence ID" value="CAK9876705.1"/>
    <property type="molecule type" value="Genomic_DNA"/>
</dbReference>
<evidence type="ECO:0000313" key="9">
    <source>
        <dbReference type="EMBL" id="CAK9876705.1"/>
    </source>
</evidence>
<evidence type="ECO:0000256" key="7">
    <source>
        <dbReference type="ARBA" id="ARBA00023276"/>
    </source>
</evidence>
<evidence type="ECO:0000256" key="8">
    <source>
        <dbReference type="SAM" id="Phobius"/>
    </source>
</evidence>
<keyword evidence="4 8" id="KW-1133">Transmembrane helix</keyword>
<proteinExistence type="inferred from homology"/>
<sequence>MAATVVPSTSFTSSLRRSSHFGRGLQSLHAASLRVPGVSLRAMPSVCSKLTTSSSSASTEEPVAVGGSLLAGAGLGALATMMVAPHASAAQEIATLADSDSRGLLLLGILVPAVAWVLYNILQPALNQLDKLRSSKGVVGALGLGAVSSMYLTPQAEAVQVHEITQLAADNRPLILLFILLPAVGWVLFNILQPALNQLNKMRIGK</sequence>
<name>A0ABP1BLN8_9BRYO</name>
<keyword evidence="7" id="KW-0604">Photosystem II</keyword>
<evidence type="ECO:0000256" key="6">
    <source>
        <dbReference type="ARBA" id="ARBA00023136"/>
    </source>
</evidence>
<evidence type="ECO:0000313" key="10">
    <source>
        <dbReference type="Proteomes" id="UP001497522"/>
    </source>
</evidence>
<dbReference type="PANTHER" id="PTHR34790">
    <property type="entry name" value="PHOTOSYSTEM II CORE COMPLEX PROTEINS PSBY, CHLOROPLASTIC"/>
    <property type="match status" value="1"/>
</dbReference>
<protein>
    <recommendedName>
        <fullName evidence="11">Photosystem II core complex proteins psbY</fullName>
    </recommendedName>
</protein>
<keyword evidence="10" id="KW-1185">Reference proteome</keyword>
<reference evidence="9" key="1">
    <citation type="submission" date="2024-03" db="EMBL/GenBank/DDBJ databases">
        <authorList>
            <consortium name="ELIXIR-Norway"/>
            <consortium name="Elixir Norway"/>
        </authorList>
    </citation>
    <scope>NUCLEOTIDE SEQUENCE</scope>
</reference>
<feature type="transmembrane region" description="Helical" evidence="8">
    <location>
        <begin position="173"/>
        <end position="192"/>
    </location>
</feature>
<gene>
    <name evidence="9" type="ORF">CSSPJE1EN2_LOCUS18747</name>
</gene>
<comment type="subcellular location">
    <subcellularLocation>
        <location evidence="1">Membrane</location>
    </subcellularLocation>
</comment>
<organism evidence="9 10">
    <name type="scientific">Sphagnum jensenii</name>
    <dbReference type="NCBI Taxonomy" id="128206"/>
    <lineage>
        <taxon>Eukaryota</taxon>
        <taxon>Viridiplantae</taxon>
        <taxon>Streptophyta</taxon>
        <taxon>Embryophyta</taxon>
        <taxon>Bryophyta</taxon>
        <taxon>Sphagnophytina</taxon>
        <taxon>Sphagnopsida</taxon>
        <taxon>Sphagnales</taxon>
        <taxon>Sphagnaceae</taxon>
        <taxon>Sphagnum</taxon>
    </lineage>
</organism>
<keyword evidence="3 8" id="KW-0812">Transmembrane</keyword>
<evidence type="ECO:0000256" key="5">
    <source>
        <dbReference type="ARBA" id="ARBA00023078"/>
    </source>
</evidence>
<dbReference type="HAMAP" id="MF_00717">
    <property type="entry name" value="PSII_PsbY"/>
    <property type="match status" value="2"/>
</dbReference>
<accession>A0ABP1BLN8</accession>
<dbReference type="Proteomes" id="UP001497522">
    <property type="component" value="Chromosome 5"/>
</dbReference>
<evidence type="ECO:0000256" key="4">
    <source>
        <dbReference type="ARBA" id="ARBA00022989"/>
    </source>
</evidence>
<evidence type="ECO:0000256" key="3">
    <source>
        <dbReference type="ARBA" id="ARBA00022692"/>
    </source>
</evidence>
<dbReference type="Pfam" id="PF06298">
    <property type="entry name" value="PsbY"/>
    <property type="match status" value="2"/>
</dbReference>
<keyword evidence="5" id="KW-0793">Thylakoid</keyword>
<dbReference type="InterPro" id="IPR009388">
    <property type="entry name" value="PSII_PsbY"/>
</dbReference>
<evidence type="ECO:0000256" key="1">
    <source>
        <dbReference type="ARBA" id="ARBA00004370"/>
    </source>
</evidence>
<feature type="transmembrane region" description="Helical" evidence="8">
    <location>
        <begin position="104"/>
        <end position="122"/>
    </location>
</feature>
<dbReference type="InterPro" id="IPR038760">
    <property type="entry name" value="PsbY_plant"/>
</dbReference>
<dbReference type="PANTHER" id="PTHR34790:SF1">
    <property type="entry name" value="PHOTOSYSTEM II CORE COMPLEX PROTEINS PSBY, CHLOROPLASTIC"/>
    <property type="match status" value="1"/>
</dbReference>
<keyword evidence="2" id="KW-0602">Photosynthesis</keyword>
<evidence type="ECO:0000256" key="2">
    <source>
        <dbReference type="ARBA" id="ARBA00022531"/>
    </source>
</evidence>
<evidence type="ECO:0008006" key="11">
    <source>
        <dbReference type="Google" id="ProtNLM"/>
    </source>
</evidence>
<keyword evidence="6 8" id="KW-0472">Membrane</keyword>